<dbReference type="InterPro" id="IPR029021">
    <property type="entry name" value="Prot-tyrosine_phosphatase-like"/>
</dbReference>
<dbReference type="Proteomes" id="UP001385951">
    <property type="component" value="Unassembled WGS sequence"/>
</dbReference>
<dbReference type="Gene3D" id="3.90.190.10">
    <property type="entry name" value="Protein tyrosine phosphatase superfamily"/>
    <property type="match status" value="1"/>
</dbReference>
<name>A0AAW0G217_9APHY</name>
<gene>
    <name evidence="8" type="ORF">QCA50_011069</name>
</gene>
<evidence type="ECO:0000256" key="4">
    <source>
        <dbReference type="ARBA" id="ARBA00047761"/>
    </source>
</evidence>
<evidence type="ECO:0000259" key="6">
    <source>
        <dbReference type="PROSITE" id="PS50054"/>
    </source>
</evidence>
<dbReference type="Pfam" id="PF00782">
    <property type="entry name" value="DSPc"/>
    <property type="match status" value="1"/>
</dbReference>
<comment type="similarity">
    <text evidence="1">Belongs to the protein-tyrosine phosphatase family. Non-receptor class dual specificity subfamily.</text>
</comment>
<feature type="domain" description="Tyrosine specific protein phosphatases" evidence="7">
    <location>
        <begin position="107"/>
        <end position="163"/>
    </location>
</feature>
<evidence type="ECO:0000256" key="3">
    <source>
        <dbReference type="ARBA" id="ARBA00022912"/>
    </source>
</evidence>
<proteinExistence type="inferred from homology"/>
<keyword evidence="9" id="KW-1185">Reference proteome</keyword>
<keyword evidence="2" id="KW-0378">Hydrolase</keyword>
<dbReference type="PROSITE" id="PS50056">
    <property type="entry name" value="TYR_PHOSPHATASE_2"/>
    <property type="match status" value="1"/>
</dbReference>
<comment type="caution">
    <text evidence="8">The sequence shown here is derived from an EMBL/GenBank/DDBJ whole genome shotgun (WGS) entry which is preliminary data.</text>
</comment>
<dbReference type="SMART" id="SM00195">
    <property type="entry name" value="DSPc"/>
    <property type="match status" value="1"/>
</dbReference>
<dbReference type="PROSITE" id="PS50054">
    <property type="entry name" value="TYR_PHOSPHATASE_DUAL"/>
    <property type="match status" value="1"/>
</dbReference>
<evidence type="ECO:0000256" key="1">
    <source>
        <dbReference type="ARBA" id="ARBA00008601"/>
    </source>
</evidence>
<evidence type="ECO:0000256" key="5">
    <source>
        <dbReference type="ARBA" id="ARBA00048336"/>
    </source>
</evidence>
<dbReference type="EMBL" id="JASBNA010000019">
    <property type="protein sequence ID" value="KAK7685724.1"/>
    <property type="molecule type" value="Genomic_DNA"/>
</dbReference>
<organism evidence="8 9">
    <name type="scientific">Cerrena zonata</name>
    <dbReference type="NCBI Taxonomy" id="2478898"/>
    <lineage>
        <taxon>Eukaryota</taxon>
        <taxon>Fungi</taxon>
        <taxon>Dikarya</taxon>
        <taxon>Basidiomycota</taxon>
        <taxon>Agaricomycotina</taxon>
        <taxon>Agaricomycetes</taxon>
        <taxon>Polyporales</taxon>
        <taxon>Cerrenaceae</taxon>
        <taxon>Cerrena</taxon>
    </lineage>
</organism>
<comment type="catalytic activity">
    <reaction evidence="4">
        <text>O-phospho-L-seryl-[protein] + H2O = L-seryl-[protein] + phosphate</text>
        <dbReference type="Rhea" id="RHEA:20629"/>
        <dbReference type="Rhea" id="RHEA-COMP:9863"/>
        <dbReference type="Rhea" id="RHEA-COMP:11604"/>
        <dbReference type="ChEBI" id="CHEBI:15377"/>
        <dbReference type="ChEBI" id="CHEBI:29999"/>
        <dbReference type="ChEBI" id="CHEBI:43474"/>
        <dbReference type="ChEBI" id="CHEBI:83421"/>
        <dbReference type="EC" id="3.1.3.16"/>
    </reaction>
</comment>
<dbReference type="GO" id="GO:0004725">
    <property type="term" value="F:protein tyrosine phosphatase activity"/>
    <property type="evidence" value="ECO:0007669"/>
    <property type="project" value="TreeGrafter"/>
</dbReference>
<dbReference type="PANTHER" id="PTHR45948:SF2">
    <property type="entry name" value="DUAL SPECIFICITY PROTEIN PHOSPHATASE"/>
    <property type="match status" value="1"/>
</dbReference>
<evidence type="ECO:0000256" key="2">
    <source>
        <dbReference type="ARBA" id="ARBA00022801"/>
    </source>
</evidence>
<evidence type="ECO:0000313" key="8">
    <source>
        <dbReference type="EMBL" id="KAK7685724.1"/>
    </source>
</evidence>
<reference evidence="8 9" key="1">
    <citation type="submission" date="2022-09" db="EMBL/GenBank/DDBJ databases">
        <authorList>
            <person name="Palmer J.M."/>
        </authorList>
    </citation>
    <scope>NUCLEOTIDE SEQUENCE [LARGE SCALE GENOMIC DNA]</scope>
    <source>
        <strain evidence="8 9">DSM 7382</strain>
    </source>
</reference>
<dbReference type="InterPro" id="IPR000387">
    <property type="entry name" value="Tyr_Pase_dom"/>
</dbReference>
<comment type="catalytic activity">
    <reaction evidence="5">
        <text>O-phospho-L-threonyl-[protein] + H2O = L-threonyl-[protein] + phosphate</text>
        <dbReference type="Rhea" id="RHEA:47004"/>
        <dbReference type="Rhea" id="RHEA-COMP:11060"/>
        <dbReference type="Rhea" id="RHEA-COMP:11605"/>
        <dbReference type="ChEBI" id="CHEBI:15377"/>
        <dbReference type="ChEBI" id="CHEBI:30013"/>
        <dbReference type="ChEBI" id="CHEBI:43474"/>
        <dbReference type="ChEBI" id="CHEBI:61977"/>
        <dbReference type="EC" id="3.1.3.16"/>
    </reaction>
</comment>
<protein>
    <recommendedName>
        <fullName evidence="10">Protein-tyrosine-phosphatase</fullName>
    </recommendedName>
</protein>
<dbReference type="CDD" id="cd14498">
    <property type="entry name" value="DSP"/>
    <property type="match status" value="1"/>
</dbReference>
<dbReference type="InterPro" id="IPR000340">
    <property type="entry name" value="Dual-sp_phosphatase_cat-dom"/>
</dbReference>
<sequence>MLIALRVRARKFGTDAMLAFMSPPWQSYLLDMDTKIARSHAVSLVVPRLYITNLCSAKSEEKLREFGVTHVVSVIEEKPRFPSSLRLKTLHIPVDDTYYAPLLGHLDTTTEFIKNALEENETNVVLVHCLLGISRSATVVIAYVTATTSMRPTEAVDFVANKRSITCPNPGFRRQLERYGLKLFAADLREKQRARREARANSGGMAERIRNFSSQGCVPSKTDVLEDDKEEDGLVMAAEGQDQSENSVSLEEMLVEGQVLLEAAVCPESCLGENDAEFDKSMAKIDDDLSRVTEVVEIPGMTVVQATKVDGPPDSSLNVNAL</sequence>
<feature type="domain" description="Tyrosine-protein phosphatase" evidence="6">
    <location>
        <begin position="41"/>
        <end position="185"/>
    </location>
</feature>
<dbReference type="GO" id="GO:0007165">
    <property type="term" value="P:signal transduction"/>
    <property type="evidence" value="ECO:0007669"/>
    <property type="project" value="TreeGrafter"/>
</dbReference>
<dbReference type="InterPro" id="IPR016130">
    <property type="entry name" value="Tyr_Pase_AS"/>
</dbReference>
<evidence type="ECO:0008006" key="10">
    <source>
        <dbReference type="Google" id="ProtNLM"/>
    </source>
</evidence>
<evidence type="ECO:0000259" key="7">
    <source>
        <dbReference type="PROSITE" id="PS50056"/>
    </source>
</evidence>
<dbReference type="GO" id="GO:0004722">
    <property type="term" value="F:protein serine/threonine phosphatase activity"/>
    <property type="evidence" value="ECO:0007669"/>
    <property type="project" value="UniProtKB-EC"/>
</dbReference>
<dbReference type="PANTHER" id="PTHR45948">
    <property type="entry name" value="DUAL SPECIFICITY PROTEIN PHOSPHATASE DDB_G0269404-RELATED"/>
    <property type="match status" value="1"/>
</dbReference>
<dbReference type="PROSITE" id="PS00383">
    <property type="entry name" value="TYR_PHOSPHATASE_1"/>
    <property type="match status" value="1"/>
</dbReference>
<dbReference type="AlphaFoldDB" id="A0AAW0G217"/>
<dbReference type="SUPFAM" id="SSF52799">
    <property type="entry name" value="(Phosphotyrosine protein) phosphatases II"/>
    <property type="match status" value="1"/>
</dbReference>
<dbReference type="GO" id="GO:0005829">
    <property type="term" value="C:cytosol"/>
    <property type="evidence" value="ECO:0007669"/>
    <property type="project" value="TreeGrafter"/>
</dbReference>
<dbReference type="InterPro" id="IPR020422">
    <property type="entry name" value="TYR_PHOSPHATASE_DUAL_dom"/>
</dbReference>
<keyword evidence="3" id="KW-0904">Protein phosphatase</keyword>
<evidence type="ECO:0000313" key="9">
    <source>
        <dbReference type="Proteomes" id="UP001385951"/>
    </source>
</evidence>
<accession>A0AAW0G217</accession>